<name>A0A2S1SL71_9FLAO</name>
<feature type="transmembrane region" description="Helical" evidence="1">
    <location>
        <begin position="63"/>
        <end position="90"/>
    </location>
</feature>
<evidence type="ECO:0008006" key="4">
    <source>
        <dbReference type="Google" id="ProtNLM"/>
    </source>
</evidence>
<keyword evidence="3" id="KW-1185">Reference proteome</keyword>
<organism evidence="2 3">
    <name type="scientific">Flavobacterium pallidum</name>
    <dbReference type="NCBI Taxonomy" id="2172098"/>
    <lineage>
        <taxon>Bacteria</taxon>
        <taxon>Pseudomonadati</taxon>
        <taxon>Bacteroidota</taxon>
        <taxon>Flavobacteriia</taxon>
        <taxon>Flavobacteriales</taxon>
        <taxon>Flavobacteriaceae</taxon>
        <taxon>Flavobacterium</taxon>
    </lineage>
</organism>
<dbReference type="KEGG" id="fpal:HYN49_02475"/>
<dbReference type="EMBL" id="CP029187">
    <property type="protein sequence ID" value="AWI27153.1"/>
    <property type="molecule type" value="Genomic_DNA"/>
</dbReference>
<accession>A0A2S1SL71</accession>
<dbReference type="OrthoDB" id="1361176at2"/>
<evidence type="ECO:0000313" key="3">
    <source>
        <dbReference type="Proteomes" id="UP000244937"/>
    </source>
</evidence>
<protein>
    <recommendedName>
        <fullName evidence="4">DUF4199 domain-containing protein</fullName>
    </recommendedName>
</protein>
<keyword evidence="1" id="KW-1133">Transmembrane helix</keyword>
<dbReference type="Proteomes" id="UP000244937">
    <property type="component" value="Chromosome"/>
</dbReference>
<keyword evidence="1" id="KW-0812">Transmembrane</keyword>
<proteinExistence type="predicted"/>
<gene>
    <name evidence="2" type="ORF">HYN49_02475</name>
</gene>
<dbReference type="AlphaFoldDB" id="A0A2S1SL71"/>
<keyword evidence="1" id="KW-0472">Membrane</keyword>
<feature type="transmembrane region" description="Helical" evidence="1">
    <location>
        <begin position="7"/>
        <end position="27"/>
    </location>
</feature>
<feature type="transmembrane region" description="Helical" evidence="1">
    <location>
        <begin position="113"/>
        <end position="139"/>
    </location>
</feature>
<reference evidence="2 3" key="1">
    <citation type="submission" date="2018-05" db="EMBL/GenBank/DDBJ databases">
        <title>Genome sequencing of Flavobacterium sp. HYN0049.</title>
        <authorList>
            <person name="Yi H."/>
            <person name="Baek C."/>
        </authorList>
    </citation>
    <scope>NUCLEOTIDE SEQUENCE [LARGE SCALE GENOMIC DNA]</scope>
    <source>
        <strain evidence="2 3">HYN0049</strain>
    </source>
</reference>
<feature type="transmembrane region" description="Helical" evidence="1">
    <location>
        <begin position="33"/>
        <end position="51"/>
    </location>
</feature>
<dbReference type="RefSeq" id="WP_108904921.1">
    <property type="nucleotide sequence ID" value="NZ_CP029187.1"/>
</dbReference>
<evidence type="ECO:0000313" key="2">
    <source>
        <dbReference type="EMBL" id="AWI27153.1"/>
    </source>
</evidence>
<sequence length="150" mass="16804">MKLSREFINGFIIFLGIGIYFLIMDALGLSSHFYLRVLNVFIVIYGVNRTLSQNYNDGIRGYNTNLISAIITSMIGAILSVAGLLSLIYYKGGETYLQNLSDEFLFAGGGISIYTYCIGLLFESVAASMIVSFCLMQFWKNKVEKINRVD</sequence>
<evidence type="ECO:0000256" key="1">
    <source>
        <dbReference type="SAM" id="Phobius"/>
    </source>
</evidence>